<evidence type="ECO:0000256" key="1">
    <source>
        <dbReference type="ARBA" id="ARBA00022729"/>
    </source>
</evidence>
<evidence type="ECO:0000256" key="2">
    <source>
        <dbReference type="SAM" id="SignalP"/>
    </source>
</evidence>
<dbReference type="SUPFAM" id="SSF51126">
    <property type="entry name" value="Pectin lyase-like"/>
    <property type="match status" value="3"/>
</dbReference>
<dbReference type="EMBL" id="JBBUKT010000006">
    <property type="protein sequence ID" value="MEK7951964.1"/>
    <property type="molecule type" value="Genomic_DNA"/>
</dbReference>
<feature type="chain" id="PRO_5047024691" evidence="2">
    <location>
        <begin position="36"/>
        <end position="1426"/>
    </location>
</feature>
<dbReference type="RefSeq" id="WP_341405723.1">
    <property type="nucleotide sequence ID" value="NZ_JBBUKT010000006.1"/>
</dbReference>
<gene>
    <name evidence="3" type="ORF">WKV53_15720</name>
</gene>
<dbReference type="Proteomes" id="UP001371305">
    <property type="component" value="Unassembled WGS sequence"/>
</dbReference>
<reference evidence="3 4" key="1">
    <citation type="submission" date="2024-04" db="EMBL/GenBank/DDBJ databases">
        <title>Luteolibacter sp. isolated from soil.</title>
        <authorList>
            <person name="An J."/>
        </authorList>
    </citation>
    <scope>NUCLEOTIDE SEQUENCE [LARGE SCALE GENOMIC DNA]</scope>
    <source>
        <strain evidence="3 4">Y139</strain>
    </source>
</reference>
<feature type="signal peptide" evidence="2">
    <location>
        <begin position="1"/>
        <end position="35"/>
    </location>
</feature>
<organism evidence="3 4">
    <name type="scientific">Luteolibacter soli</name>
    <dbReference type="NCBI Taxonomy" id="3135280"/>
    <lineage>
        <taxon>Bacteria</taxon>
        <taxon>Pseudomonadati</taxon>
        <taxon>Verrucomicrobiota</taxon>
        <taxon>Verrucomicrobiia</taxon>
        <taxon>Verrucomicrobiales</taxon>
        <taxon>Verrucomicrobiaceae</taxon>
        <taxon>Luteolibacter</taxon>
    </lineage>
</organism>
<accession>A0ABU9AYD5</accession>
<dbReference type="InterPro" id="IPR013425">
    <property type="entry name" value="Autotrns_rpt"/>
</dbReference>
<name>A0ABU9AYD5_9BACT</name>
<protein>
    <submittedName>
        <fullName evidence="3">Autotransporter-associated beta strand repeat-containing protein</fullName>
    </submittedName>
</protein>
<keyword evidence="4" id="KW-1185">Reference proteome</keyword>
<dbReference type="InterPro" id="IPR011050">
    <property type="entry name" value="Pectin_lyase_fold/virulence"/>
</dbReference>
<evidence type="ECO:0000313" key="3">
    <source>
        <dbReference type="EMBL" id="MEK7951964.1"/>
    </source>
</evidence>
<sequence length="1426" mass="140738">MKARLLSQPAILSPLTRTSLVACASLCAVTTSAFAAPQTWDGEVDATWVNATNWVANAVPGSTTTTSNDQATFSSALVGGTRGGVTDPVTIDLNRRIGLIRFDTANVGAYVIGATGGNPLLLSAQNIATPNSVTMTDTVAVSQTLAGPLKLTQPSSQSDNYAFINNSTTTGANLIISGNLDATNTTRTWQIILDGTNTGNNIISGNINNTTTTGNGGAGPIQKNGVGRWILSGTNIFIGNTSGGNNVHAIVTNGAQVNAGTLVVQNNLAFGNTANAKVFVNGGVLELDANSANGSLTLENNLIVTIGNTATVRSKGTNAVNSRVSLSAAAAVSGTLSTVNAADVFTIGNAANDFTGGAADTVLHVAGPGAVVLSQNSNYLGSVSVDEGTLRLGSDTALGTQGSVNVATGAKLQLNGGSTGGTPTLTTLTGSGAVENSTALDATLTTNIAVADTFAGALQNGTGGGALALTKTGAGTLNLSGASTYTGATTLTTGSINLTGSLGNTAVSLPANAVLSGSGSIAGSVAAATGSHVAPGDGGDTNIGTLSTGSLSLDSGSQLDFGITNTTTLDKINVTTSGGLTINGGQININGGAGAFTTNGTYNLIAYSGAISGSGVSSLSINDSNKSPAKTYTLGASGGFITLTVANSAVVQKFWNVNADGSWGTAGSWTPTGAPNASGAIAAFGGGGTEITADRTITVNGAFTVGTIAFNGAANAKNYTFAAGSGASLTLNNGASAAFITNSSGSHIIGSPVTLTGNGAAVTVTNAADIVTISGVIDGNGSPLTKGGAGKLILSGVNTYFNGTTVNAGTLEITNDLALGDPVNSTTINAGTLRSTADFTSTGSFYLGSGTSNFSVASGTTHTITGSIMDGASTGTLNKSGTGTLALNGFNSYTGGSVINNGKVQINSIGSLGDSAGSVTINAATLEATASFTGTRSVVLGNAASLLQAETGVTYTISGPISGTGTLNKIGAGTVSLGSNTNSYTGGTVIQAGTLAVNNTSFIMGTLTFQGGTLQNNYGNNNGYFFGNPITIATGQTGTINMNNRMSLGAGAVITGAGTLNINANTTVARDDFSNNWAGFTGQLNIAGSGTVRLLNNGGSFNTGGFANCSVDLAGTVLLEPSNNSNGNTYTIGSLSSASATAGIKGPSQGGATTLSVGGLNTSTTFAGGTLVGHLTKVGSGTLTLTNTTPTGNVTVTTGTLSLPSATLADNAIVSVSATNGSFINLNYVGTDSIDDLVIDGVMQADGEWGAIGSGAAHETDRITGTGRLLVLPEDPFINWISGFAAVGTLNAKTDDPDHDGLTNLDEFALDGNPAVGGATGKVRSRVEAVGADQALVITLPVRTGAVFAGTPSKAATIDDTIYTIEGSNNLGLYDQGVTEITASSVGMPALTTGWTYRTFRLDGAVGGATPRGPKGFLRITIADAP</sequence>
<proteinExistence type="predicted"/>
<dbReference type="NCBIfam" id="TIGR02601">
    <property type="entry name" value="autotrns_rpt"/>
    <property type="match status" value="4"/>
</dbReference>
<keyword evidence="1 2" id="KW-0732">Signal</keyword>
<evidence type="ECO:0000313" key="4">
    <source>
        <dbReference type="Proteomes" id="UP001371305"/>
    </source>
</evidence>
<dbReference type="Pfam" id="PF12951">
    <property type="entry name" value="PATR"/>
    <property type="match status" value="7"/>
</dbReference>
<comment type="caution">
    <text evidence="3">The sequence shown here is derived from an EMBL/GenBank/DDBJ whole genome shotgun (WGS) entry which is preliminary data.</text>
</comment>